<dbReference type="OrthoDB" id="1218225at2"/>
<organism evidence="2 3">
    <name type="scientific">Chryseobacterium piscicola</name>
    <dbReference type="NCBI Taxonomy" id="551459"/>
    <lineage>
        <taxon>Bacteria</taxon>
        <taxon>Pseudomonadati</taxon>
        <taxon>Bacteroidota</taxon>
        <taxon>Flavobacteriia</taxon>
        <taxon>Flavobacteriales</taxon>
        <taxon>Weeksellaceae</taxon>
        <taxon>Chryseobacterium group</taxon>
        <taxon>Chryseobacterium</taxon>
    </lineage>
</organism>
<accession>A0A1N7PG28</accession>
<reference evidence="3" key="1">
    <citation type="submission" date="2017-01" db="EMBL/GenBank/DDBJ databases">
        <authorList>
            <person name="Varghese N."/>
            <person name="Submissions S."/>
        </authorList>
    </citation>
    <scope>NUCLEOTIDE SEQUENCE [LARGE SCALE GENOMIC DNA]</scope>
    <source>
        <strain evidence="3">DSM 21068</strain>
    </source>
</reference>
<dbReference type="AlphaFoldDB" id="A0A1N7PG28"/>
<protein>
    <submittedName>
        <fullName evidence="2">Metallopeptidase toxin 4</fullName>
    </submittedName>
</protein>
<proteinExistence type="predicted"/>
<evidence type="ECO:0000313" key="2">
    <source>
        <dbReference type="EMBL" id="SIT09541.1"/>
    </source>
</evidence>
<dbReference type="Proteomes" id="UP000186246">
    <property type="component" value="Unassembled WGS sequence"/>
</dbReference>
<dbReference type="STRING" id="551459.SAMN05421796_11415"/>
<feature type="domain" description="Tox-MPTase4" evidence="1">
    <location>
        <begin position="632"/>
        <end position="713"/>
    </location>
</feature>
<dbReference type="Pfam" id="PF15640">
    <property type="entry name" value="Tox-MPTase4"/>
    <property type="match status" value="1"/>
</dbReference>
<dbReference type="InterPro" id="IPR028912">
    <property type="entry name" value="Tox-MPTase4_dom"/>
</dbReference>
<dbReference type="EMBL" id="FTOJ01000014">
    <property type="protein sequence ID" value="SIT09541.1"/>
    <property type="molecule type" value="Genomic_DNA"/>
</dbReference>
<evidence type="ECO:0000259" key="1">
    <source>
        <dbReference type="Pfam" id="PF15640"/>
    </source>
</evidence>
<evidence type="ECO:0000313" key="3">
    <source>
        <dbReference type="Proteomes" id="UP000186246"/>
    </source>
</evidence>
<dbReference type="RefSeq" id="WP_123891573.1">
    <property type="nucleotide sequence ID" value="NZ_FTOJ01000014.1"/>
</dbReference>
<gene>
    <name evidence="2" type="ORF">SAMN05421796_11415</name>
</gene>
<sequence length="724" mass="83272">MKNTEYKDVFDFGEEALSINSKFPTLSFPSMKNAFTIGETIRGMTNVSPLATIKFSGKSTNEALNIYFPDSENFEQGNTNVITDVEINNSQLNRFVEDYYFDRNHNGKFGDTGDIFAFKLVLFVSTDGLKIRECYEVTEPKYDEIILFLETDGGLSKQILFAKMSENVRKKFTDEDGNLKSNLYDSEIIKSVRKYYKDANQEVLEELMKKGHIEESVIEEGFFKLLKYMGIATTALPKVIGWVLEKLGNWIDYLKIDEKFWNTENENYFLKKENLIENFTISTETIIKIQELLNNKDGLSVTDLMPEEIEEGIQYVLFRTRNTIEAYNEFVKEKIEELYGALDNPVADFIFQDLAEGFAFLCGIWNGAVDFISGIFKFAAALLQAPFNIVSDFQITLELIDNFWDTITSKIFWVNLWESIKETYSKIKTELTNLESEDFNWVKIAYFTGFGLATIASFFIPIAQIANVAKAGKIGEIIAKFTSEISNGFIKGANIIGQKSVQAYQNSIKIFREILALFSQGKEKLSAFFENIWKKMVEWFKKNKKLLNPRYEEIADLTVKELDWMASRNIGNLGGLILKESQIRKLRGILKSKGINLIVDGDVNSVTKLFKPIDQFKSFGELILFMKTSKTPKVGMFHAGTQQMILNKNCTEIVAFHELCHLKHFEEVGEIAYQGFSRLDKEMYVWKQILSNRGKWTKAELKDSLDYINRIRTEEYGLKPLIIK</sequence>
<name>A0A1N7PG28_9FLAO</name>